<dbReference type="EMBL" id="AP027735">
    <property type="protein sequence ID" value="BDZ59081.1"/>
    <property type="molecule type" value="Genomic_DNA"/>
</dbReference>
<name>A0ABN6YQ15_9MICO</name>
<accession>A0ABN6YQ15</accession>
<evidence type="ECO:0000313" key="2">
    <source>
        <dbReference type="EMBL" id="BDZ59081.1"/>
    </source>
</evidence>
<gene>
    <name evidence="2" type="ORF">GCM10025872_27380</name>
</gene>
<reference evidence="2" key="2">
    <citation type="submission" date="2023-02" db="EMBL/GenBank/DDBJ databases">
        <authorList>
            <person name="Sun Q."/>
            <person name="Mori K."/>
        </authorList>
    </citation>
    <scope>NUCLEOTIDE SEQUENCE</scope>
    <source>
        <strain evidence="2">NBRC 110608</strain>
    </source>
</reference>
<feature type="region of interest" description="Disordered" evidence="1">
    <location>
        <begin position="192"/>
        <end position="211"/>
    </location>
</feature>
<evidence type="ECO:0000256" key="1">
    <source>
        <dbReference type="SAM" id="MobiDB-lite"/>
    </source>
</evidence>
<sequence>MRTSRVIVPLVLPLLLVGGGLASEQLAKRTLEDDVRTAVTSLYPEERVSAMNVRGRPYVVSSLNGEVSTAYVELAPGRDARRQLLVQELRPDEGKVGRSRMFVTLPYADGQQGKPQLTRNDAYTDRATVDGRTVTYRASVDGRTLTVRGTGVDRLRTALPEGTSWSMVGTPAATERGVLVEVEADEVRLPARRLREQPRSRGAPRCPGSPC</sequence>
<proteinExistence type="predicted"/>
<dbReference type="RefSeq" id="WP_289231272.1">
    <property type="nucleotide sequence ID" value="NZ_AP027735.1"/>
</dbReference>
<reference evidence="2" key="1">
    <citation type="journal article" date="2014" name="Int. J. Syst. Evol. Microbiol.">
        <title>Complete genome of a new Firmicutes species belonging to the dominant human colonic microbiota ('Ruminococcus bicirculans') reveals two chromosomes and a selective capacity to utilize plant glucans.</title>
        <authorList>
            <consortium name="NISC Comparative Sequencing Program"/>
            <person name="Wegmann U."/>
            <person name="Louis P."/>
            <person name="Goesmann A."/>
            <person name="Henrissat B."/>
            <person name="Duncan S.H."/>
            <person name="Flint H.J."/>
        </authorList>
    </citation>
    <scope>NUCLEOTIDE SEQUENCE</scope>
    <source>
        <strain evidence="2">NBRC 110608</strain>
    </source>
</reference>
<organism evidence="2">
    <name type="scientific">Barrientosiimonas endolithica</name>
    <dbReference type="NCBI Taxonomy" id="1535208"/>
    <lineage>
        <taxon>Bacteria</taxon>
        <taxon>Bacillati</taxon>
        <taxon>Actinomycetota</taxon>
        <taxon>Actinomycetes</taxon>
        <taxon>Micrococcales</taxon>
        <taxon>Dermacoccaceae</taxon>
        <taxon>Barrientosiimonas</taxon>
    </lineage>
</organism>
<protein>
    <submittedName>
        <fullName evidence="2">Uncharacterized protein</fullName>
    </submittedName>
</protein>